<dbReference type="PANTHER" id="PTHR11439">
    <property type="entry name" value="GAG-POL-RELATED RETROTRANSPOSON"/>
    <property type="match status" value="1"/>
</dbReference>
<dbReference type="PROSITE" id="PS50158">
    <property type="entry name" value="ZF_CCHC"/>
    <property type="match status" value="1"/>
</dbReference>
<keyword evidence="1" id="KW-0863">Zinc-finger</keyword>
<dbReference type="PANTHER" id="PTHR11439:SF475">
    <property type="entry name" value="CYSTEINE-RICH RLK (RECEPTOR-LIKE PROTEIN KINASE) 8"/>
    <property type="match status" value="1"/>
</dbReference>
<dbReference type="Pfam" id="PF07727">
    <property type="entry name" value="RVT_2"/>
    <property type="match status" value="1"/>
</dbReference>
<reference evidence="4" key="1">
    <citation type="submission" date="2020-09" db="EMBL/GenBank/DDBJ databases">
        <title>Genome-Enabled Discovery of Anthraquinone Biosynthesis in Senna tora.</title>
        <authorList>
            <person name="Kang S.-H."/>
            <person name="Pandey R.P."/>
            <person name="Lee C.-M."/>
            <person name="Sim J.-S."/>
            <person name="Jeong J.-T."/>
            <person name="Choi B.-S."/>
            <person name="Jung M."/>
            <person name="Ginzburg D."/>
            <person name="Zhao K."/>
            <person name="Won S.Y."/>
            <person name="Oh T.-J."/>
            <person name="Yu Y."/>
            <person name="Kim N.-H."/>
            <person name="Lee O.R."/>
            <person name="Lee T.-H."/>
            <person name="Bashyal P."/>
            <person name="Kim T.-S."/>
            <person name="Lee W.-H."/>
            <person name="Kawkins C."/>
            <person name="Kim C.-K."/>
            <person name="Kim J.S."/>
            <person name="Ahn B.O."/>
            <person name="Rhee S.Y."/>
            <person name="Sohng J.K."/>
        </authorList>
    </citation>
    <scope>NUCLEOTIDE SEQUENCE</scope>
    <source>
        <tissue evidence="4">Leaf</tissue>
    </source>
</reference>
<keyword evidence="1" id="KW-0479">Metal-binding</keyword>
<dbReference type="GO" id="GO:0008270">
    <property type="term" value="F:zinc ion binding"/>
    <property type="evidence" value="ECO:0007669"/>
    <property type="project" value="UniProtKB-KW"/>
</dbReference>
<keyword evidence="5" id="KW-1185">Reference proteome</keyword>
<evidence type="ECO:0000256" key="2">
    <source>
        <dbReference type="SAM" id="MobiDB-lite"/>
    </source>
</evidence>
<evidence type="ECO:0000313" key="5">
    <source>
        <dbReference type="Proteomes" id="UP000634136"/>
    </source>
</evidence>
<dbReference type="InterPro" id="IPR036875">
    <property type="entry name" value="Znf_CCHC_sf"/>
</dbReference>
<evidence type="ECO:0000259" key="3">
    <source>
        <dbReference type="PROSITE" id="PS50158"/>
    </source>
</evidence>
<feature type="compositionally biased region" description="Basic and acidic residues" evidence="2">
    <location>
        <begin position="224"/>
        <end position="240"/>
    </location>
</feature>
<evidence type="ECO:0000313" key="4">
    <source>
        <dbReference type="EMBL" id="KAF7843936.1"/>
    </source>
</evidence>
<dbReference type="AlphaFoldDB" id="A0A834XHA6"/>
<name>A0A834XHA6_9FABA</name>
<dbReference type="OrthoDB" id="413760at2759"/>
<dbReference type="Gene3D" id="4.10.60.10">
    <property type="entry name" value="Zinc finger, CCHC-type"/>
    <property type="match status" value="1"/>
</dbReference>
<protein>
    <submittedName>
        <fullName evidence="4">Putative mitochondrial protein</fullName>
    </submittedName>
</protein>
<feature type="domain" description="CCHC-type" evidence="3">
    <location>
        <begin position="118"/>
        <end position="132"/>
    </location>
</feature>
<sequence length="526" mass="59781">MRRIIVHGLRPEFLGLVTTTRGWAKEPTLIELENILANQEALDKQMSKASVQEEDKALFSSKGAKGRVTKSSVTKETSRGRGGWRGSQQRWSSKPGRAQQSQNEESRNERQKYRQEGRCYNCGRKGHFARECWRPKRMEGIVVTFAQQSSEEEEWDFQVSFAMTEEVEEMATSCIEEIEETLQEKVSDQGLEASPDDARNEMSRPWETEVHVTAVEIRPSQVEESERVREETPPSQELRRLARRRSNTKCANAALIEYGRFNEPTSYEEASKFLMQSGYEVALADSNLFVKVREMMNQKSNRYEPISVHFQMKELGELKHFLGLEVDRSKEGLFLCQQKYARDLLQKFGMLDCKPIATPMEVNAKLCSTEGKNLEDVTMYRQLVGSLIYLTLTRPDITYAVGVGPSCKLKGYSDADYAGDCNTRRSTIGTRMHVANATTKGHTSIGGLPSGVVLRQPIGNTFSRESGVPRTDETMEVHYHYIREKVLCGDIEAKYISTDNQIADIFTKGLSGTKFEDFQEKLVMIS</sequence>
<dbReference type="SUPFAM" id="SSF57756">
    <property type="entry name" value="Retrovirus zinc finger-like domains"/>
    <property type="match status" value="1"/>
</dbReference>
<dbReference type="Proteomes" id="UP000634136">
    <property type="component" value="Unassembled WGS sequence"/>
</dbReference>
<gene>
    <name evidence="4" type="ORF">G2W53_000841</name>
</gene>
<dbReference type="GO" id="GO:0003676">
    <property type="term" value="F:nucleic acid binding"/>
    <property type="evidence" value="ECO:0007669"/>
    <property type="project" value="InterPro"/>
</dbReference>
<accession>A0A834XHA6</accession>
<proteinExistence type="predicted"/>
<feature type="region of interest" description="Disordered" evidence="2">
    <location>
        <begin position="53"/>
        <end position="114"/>
    </location>
</feature>
<feature type="region of interest" description="Disordered" evidence="2">
    <location>
        <begin position="184"/>
        <end position="204"/>
    </location>
</feature>
<dbReference type="Pfam" id="PF00098">
    <property type="entry name" value="zf-CCHC"/>
    <property type="match status" value="1"/>
</dbReference>
<feature type="compositionally biased region" description="Basic and acidic residues" evidence="2">
    <location>
        <begin position="104"/>
        <end position="114"/>
    </location>
</feature>
<dbReference type="InterPro" id="IPR001878">
    <property type="entry name" value="Znf_CCHC"/>
</dbReference>
<dbReference type="InterPro" id="IPR013103">
    <property type="entry name" value="RVT_2"/>
</dbReference>
<keyword evidence="1" id="KW-0862">Zinc</keyword>
<dbReference type="EMBL" id="JAAIUW010000001">
    <property type="protein sequence ID" value="KAF7843936.1"/>
    <property type="molecule type" value="Genomic_DNA"/>
</dbReference>
<evidence type="ECO:0000256" key="1">
    <source>
        <dbReference type="PROSITE-ProRule" id="PRU00047"/>
    </source>
</evidence>
<dbReference type="SMART" id="SM00343">
    <property type="entry name" value="ZnF_C2HC"/>
    <property type="match status" value="1"/>
</dbReference>
<feature type="region of interest" description="Disordered" evidence="2">
    <location>
        <begin position="219"/>
        <end position="243"/>
    </location>
</feature>
<organism evidence="4 5">
    <name type="scientific">Senna tora</name>
    <dbReference type="NCBI Taxonomy" id="362788"/>
    <lineage>
        <taxon>Eukaryota</taxon>
        <taxon>Viridiplantae</taxon>
        <taxon>Streptophyta</taxon>
        <taxon>Embryophyta</taxon>
        <taxon>Tracheophyta</taxon>
        <taxon>Spermatophyta</taxon>
        <taxon>Magnoliopsida</taxon>
        <taxon>eudicotyledons</taxon>
        <taxon>Gunneridae</taxon>
        <taxon>Pentapetalae</taxon>
        <taxon>rosids</taxon>
        <taxon>fabids</taxon>
        <taxon>Fabales</taxon>
        <taxon>Fabaceae</taxon>
        <taxon>Caesalpinioideae</taxon>
        <taxon>Cassia clade</taxon>
        <taxon>Senna</taxon>
    </lineage>
</organism>
<comment type="caution">
    <text evidence="4">The sequence shown here is derived from an EMBL/GenBank/DDBJ whole genome shotgun (WGS) entry which is preliminary data.</text>
</comment>